<evidence type="ECO:0000256" key="6">
    <source>
        <dbReference type="ARBA" id="ARBA00023136"/>
    </source>
</evidence>
<dbReference type="RefSeq" id="WP_192555616.1">
    <property type="nucleotide sequence ID" value="NZ_JACZZA010000005.1"/>
</dbReference>
<dbReference type="PRINTS" id="PR01490">
    <property type="entry name" value="RTXTOXIND"/>
</dbReference>
<name>A0ABR9G9P6_9GAMM</name>
<dbReference type="PROSITE" id="PS00543">
    <property type="entry name" value="HLYD_FAMILY"/>
    <property type="match status" value="1"/>
</dbReference>
<comment type="similarity">
    <text evidence="2">Belongs to the membrane fusion protein (MFP) (TC 8.A.1) family.</text>
</comment>
<gene>
    <name evidence="9" type="ORF">IGX34_10200</name>
</gene>
<evidence type="ECO:0000256" key="1">
    <source>
        <dbReference type="ARBA" id="ARBA00004167"/>
    </source>
</evidence>
<evidence type="ECO:0000256" key="4">
    <source>
        <dbReference type="ARBA" id="ARBA00022692"/>
    </source>
</evidence>
<accession>A0ABR9G9P6</accession>
<evidence type="ECO:0000313" key="9">
    <source>
        <dbReference type="EMBL" id="MBE1160760.1"/>
    </source>
</evidence>
<dbReference type="Gene3D" id="2.40.50.100">
    <property type="match status" value="1"/>
</dbReference>
<dbReference type="EMBL" id="JACZZA010000005">
    <property type="protein sequence ID" value="MBE1160760.1"/>
    <property type="molecule type" value="Genomic_DNA"/>
</dbReference>
<keyword evidence="3" id="KW-0813">Transport</keyword>
<organism evidence="9 10">
    <name type="scientific">Dyella acidiphila</name>
    <dbReference type="NCBI Taxonomy" id="2775866"/>
    <lineage>
        <taxon>Bacteria</taxon>
        <taxon>Pseudomonadati</taxon>
        <taxon>Pseudomonadota</taxon>
        <taxon>Gammaproteobacteria</taxon>
        <taxon>Lysobacterales</taxon>
        <taxon>Rhodanobacteraceae</taxon>
        <taxon>Dyella</taxon>
    </lineage>
</organism>
<dbReference type="Pfam" id="PF26002">
    <property type="entry name" value="Beta-barrel_AprE"/>
    <property type="match status" value="1"/>
</dbReference>
<feature type="transmembrane region" description="Helical" evidence="7">
    <location>
        <begin position="20"/>
        <end position="41"/>
    </location>
</feature>
<keyword evidence="5 7" id="KW-1133">Transmembrane helix</keyword>
<evidence type="ECO:0000256" key="2">
    <source>
        <dbReference type="ARBA" id="ARBA00009477"/>
    </source>
</evidence>
<keyword evidence="6 7" id="KW-0472">Membrane</keyword>
<evidence type="ECO:0000313" key="10">
    <source>
        <dbReference type="Proteomes" id="UP000651010"/>
    </source>
</evidence>
<dbReference type="PANTHER" id="PTHR30386">
    <property type="entry name" value="MEMBRANE FUSION SUBUNIT OF EMRAB-TOLC MULTIDRUG EFFLUX PUMP"/>
    <property type="match status" value="1"/>
</dbReference>
<comment type="caution">
    <text evidence="9">The sequence shown here is derived from an EMBL/GenBank/DDBJ whole genome shotgun (WGS) entry which is preliminary data.</text>
</comment>
<dbReference type="InterPro" id="IPR058982">
    <property type="entry name" value="Beta-barrel_AprE"/>
</dbReference>
<comment type="subcellular location">
    <subcellularLocation>
        <location evidence="1">Membrane</location>
        <topology evidence="1">Single-pass membrane protein</topology>
    </subcellularLocation>
</comment>
<dbReference type="PANTHER" id="PTHR30386:SF28">
    <property type="entry name" value="EXPORTED PROTEIN"/>
    <property type="match status" value="1"/>
</dbReference>
<keyword evidence="4 7" id="KW-0812">Transmembrane</keyword>
<proteinExistence type="inferred from homology"/>
<evidence type="ECO:0000259" key="8">
    <source>
        <dbReference type="Pfam" id="PF26002"/>
    </source>
</evidence>
<dbReference type="Proteomes" id="UP000651010">
    <property type="component" value="Unassembled WGS sequence"/>
</dbReference>
<evidence type="ECO:0000256" key="7">
    <source>
        <dbReference type="SAM" id="Phobius"/>
    </source>
</evidence>
<evidence type="ECO:0000256" key="3">
    <source>
        <dbReference type="ARBA" id="ARBA00022448"/>
    </source>
</evidence>
<dbReference type="InterPro" id="IPR006144">
    <property type="entry name" value="Secretion_HlyD_CS"/>
</dbReference>
<reference evidence="9 10" key="1">
    <citation type="submission" date="2020-09" db="EMBL/GenBank/DDBJ databases">
        <title>Dyella sp. 7MK23 isolated from forest soil.</title>
        <authorList>
            <person name="Fu J."/>
        </authorList>
    </citation>
    <scope>NUCLEOTIDE SEQUENCE [LARGE SCALE GENOMIC DNA]</scope>
    <source>
        <strain evidence="9 10">7MK23</strain>
    </source>
</reference>
<sequence length="413" mass="45345">MAAQRGEWMGSMLVATQLSRWLWMLLAVSLAVALMMFLLLGHYTRRESVNGQLVPNAGVLHLSAVSAGLVTRVWVSDGQAVKTGDALIEISGEQESAAIGSTYAFVDQQLRAKRWRLQEDLQAQDELKTQQAQALQSKVALLQAQLVQVAGQLVIQRRQAESARQLLERIKPLGRQGYVSAFQIQQQENAALDASNQYKSLLRQQLDIRQQRDTAEQQLRQLPLEVASRRNDIERQLADIGQSVAHNEVLRGAVIRAPRDGLVSAVLLKQGQAIGAGQSALALLPAGSALQAQLLVPSRAAGFIEPGHRVVLRYAAFPYQKFGQQYGRVLDVSRSALAAADVQALGGRLPQEPLYRVLVALDSQQVMAYGKPETLKAGMAMDADILLERRSLLEWVFEPLYGMVRHGWGGAHG</sequence>
<protein>
    <submittedName>
        <fullName evidence="9">HlyD family efflux transporter periplasmic adaptor subunit</fullName>
    </submittedName>
</protein>
<feature type="domain" description="AprE-like beta-barrel" evidence="8">
    <location>
        <begin position="293"/>
        <end position="386"/>
    </location>
</feature>
<keyword evidence="10" id="KW-1185">Reference proteome</keyword>
<evidence type="ECO:0000256" key="5">
    <source>
        <dbReference type="ARBA" id="ARBA00022989"/>
    </source>
</evidence>
<dbReference type="InterPro" id="IPR050739">
    <property type="entry name" value="MFP"/>
</dbReference>